<feature type="transmembrane region" description="Helical" evidence="9">
    <location>
        <begin position="169"/>
        <end position="188"/>
    </location>
</feature>
<dbReference type="PRINTS" id="PR01036">
    <property type="entry name" value="TCRTETB"/>
</dbReference>
<evidence type="ECO:0000256" key="5">
    <source>
        <dbReference type="ARBA" id="ARBA00022692"/>
    </source>
</evidence>
<dbReference type="PANTHER" id="PTHR42718">
    <property type="entry name" value="MAJOR FACILITATOR SUPERFAMILY MULTIDRUG TRANSPORTER MFSC"/>
    <property type="match status" value="1"/>
</dbReference>
<dbReference type="NCBIfam" id="TIGR00711">
    <property type="entry name" value="efflux_EmrB"/>
    <property type="match status" value="1"/>
</dbReference>
<feature type="transmembrane region" description="Helical" evidence="9">
    <location>
        <begin position="140"/>
        <end position="163"/>
    </location>
</feature>
<feature type="transmembrane region" description="Helical" evidence="9">
    <location>
        <begin position="473"/>
        <end position="491"/>
    </location>
</feature>
<feature type="transmembrane region" description="Helical" evidence="9">
    <location>
        <begin position="200"/>
        <end position="218"/>
    </location>
</feature>
<proteinExistence type="inferred from homology"/>
<evidence type="ECO:0000313" key="11">
    <source>
        <dbReference type="EMBL" id="GAA5155630.1"/>
    </source>
</evidence>
<evidence type="ECO:0000256" key="8">
    <source>
        <dbReference type="SAM" id="MobiDB-lite"/>
    </source>
</evidence>
<feature type="transmembrane region" description="Helical" evidence="9">
    <location>
        <begin position="269"/>
        <end position="289"/>
    </location>
</feature>
<accession>A0ABP9Q212</accession>
<keyword evidence="7 9" id="KW-0472">Membrane</keyword>
<evidence type="ECO:0000256" key="1">
    <source>
        <dbReference type="ARBA" id="ARBA00004651"/>
    </source>
</evidence>
<name>A0ABP9Q212_9PSEU</name>
<comment type="similarity">
    <text evidence="2">Belongs to the major facilitator superfamily. EmrB family.</text>
</comment>
<evidence type="ECO:0000259" key="10">
    <source>
        <dbReference type="PROSITE" id="PS50850"/>
    </source>
</evidence>
<comment type="caution">
    <text evidence="11">The sequence shown here is derived from an EMBL/GenBank/DDBJ whole genome shotgun (WGS) entry which is preliminary data.</text>
</comment>
<dbReference type="InterPro" id="IPR004638">
    <property type="entry name" value="EmrB-like"/>
</dbReference>
<dbReference type="EMBL" id="BAABJP010000010">
    <property type="protein sequence ID" value="GAA5155630.1"/>
    <property type="molecule type" value="Genomic_DNA"/>
</dbReference>
<feature type="region of interest" description="Disordered" evidence="8">
    <location>
        <begin position="496"/>
        <end position="521"/>
    </location>
</feature>
<evidence type="ECO:0000256" key="4">
    <source>
        <dbReference type="ARBA" id="ARBA00022475"/>
    </source>
</evidence>
<keyword evidence="12" id="KW-1185">Reference proteome</keyword>
<feature type="transmembrane region" description="Helical" evidence="9">
    <location>
        <begin position="230"/>
        <end position="249"/>
    </location>
</feature>
<evidence type="ECO:0000256" key="2">
    <source>
        <dbReference type="ARBA" id="ARBA00008537"/>
    </source>
</evidence>
<dbReference type="Proteomes" id="UP001428817">
    <property type="component" value="Unassembled WGS sequence"/>
</dbReference>
<feature type="transmembrane region" description="Helical" evidence="9">
    <location>
        <begin position="373"/>
        <end position="393"/>
    </location>
</feature>
<dbReference type="Gene3D" id="1.20.1250.20">
    <property type="entry name" value="MFS general substrate transporter like domains"/>
    <property type="match status" value="1"/>
</dbReference>
<protein>
    <submittedName>
        <fullName evidence="11">DHA2 family efflux MFS transporter permease subunit</fullName>
    </submittedName>
</protein>
<reference evidence="12" key="1">
    <citation type="journal article" date="2019" name="Int. J. Syst. Evol. Microbiol.">
        <title>The Global Catalogue of Microorganisms (GCM) 10K type strain sequencing project: providing services to taxonomists for standard genome sequencing and annotation.</title>
        <authorList>
            <consortium name="The Broad Institute Genomics Platform"/>
            <consortium name="The Broad Institute Genome Sequencing Center for Infectious Disease"/>
            <person name="Wu L."/>
            <person name="Ma J."/>
        </authorList>
    </citation>
    <scope>NUCLEOTIDE SEQUENCE [LARGE SCALE GENOMIC DNA]</scope>
    <source>
        <strain evidence="12">JCM 18303</strain>
    </source>
</reference>
<feature type="transmembrane region" description="Helical" evidence="9">
    <location>
        <begin position="53"/>
        <end position="72"/>
    </location>
</feature>
<dbReference type="InterPro" id="IPR011701">
    <property type="entry name" value="MFS"/>
</dbReference>
<feature type="transmembrane region" description="Helical" evidence="9">
    <location>
        <begin position="301"/>
        <end position="321"/>
    </location>
</feature>
<keyword evidence="4" id="KW-1003">Cell membrane</keyword>
<comment type="subcellular location">
    <subcellularLocation>
        <location evidence="1">Cell membrane</location>
        <topology evidence="1">Multi-pass membrane protein</topology>
    </subcellularLocation>
</comment>
<feature type="transmembrane region" description="Helical" evidence="9">
    <location>
        <begin position="12"/>
        <end position="33"/>
    </location>
</feature>
<gene>
    <name evidence="11" type="ORF">GCM10023321_29470</name>
</gene>
<evidence type="ECO:0000256" key="6">
    <source>
        <dbReference type="ARBA" id="ARBA00022989"/>
    </source>
</evidence>
<organism evidence="11 12">
    <name type="scientific">Pseudonocardia eucalypti</name>
    <dbReference type="NCBI Taxonomy" id="648755"/>
    <lineage>
        <taxon>Bacteria</taxon>
        <taxon>Bacillati</taxon>
        <taxon>Actinomycetota</taxon>
        <taxon>Actinomycetes</taxon>
        <taxon>Pseudonocardiales</taxon>
        <taxon>Pseudonocardiaceae</taxon>
        <taxon>Pseudonocardia</taxon>
    </lineage>
</organism>
<feature type="transmembrane region" description="Helical" evidence="9">
    <location>
        <begin position="106"/>
        <end position="128"/>
    </location>
</feature>
<dbReference type="InterPro" id="IPR036259">
    <property type="entry name" value="MFS_trans_sf"/>
</dbReference>
<dbReference type="Pfam" id="PF07690">
    <property type="entry name" value="MFS_1"/>
    <property type="match status" value="1"/>
</dbReference>
<dbReference type="Gene3D" id="1.20.1720.10">
    <property type="entry name" value="Multidrug resistance protein D"/>
    <property type="match status" value="1"/>
</dbReference>
<feature type="transmembrane region" description="Helical" evidence="9">
    <location>
        <begin position="81"/>
        <end position="100"/>
    </location>
</feature>
<evidence type="ECO:0000313" key="12">
    <source>
        <dbReference type="Proteomes" id="UP001428817"/>
    </source>
</evidence>
<feature type="transmembrane region" description="Helical" evidence="9">
    <location>
        <begin position="333"/>
        <end position="353"/>
    </location>
</feature>
<sequence>MVSTTKGTAQGWALPLSVLIIGTFMSVLDTTIVNVAIPKMQTGLGAPPDDIEWVATGYTLALGVVVPLTGWLGDRIGKTNLYIWAMVGFAATSVLCGLAWDLPSMIAFRILQAIPGGLLPVVSMTLLYQIVPPARIGSAMGMYGLGVVVAPSVGPVLGGYLVQYVDWRLIFYINAPVGLLGTAAALAVLPRSRPTQWPRFDLWGFVTIAYGLFALLLVTSEGQSWGWDGYRIRMLLISGVLSLATFVVIELEVDNPLIDLRVFRRWPYLNSILLMSIMMVGSFTAMYFIPQFLQNVQGLQALDAGLTMVPSALVLLVMMPVAGRLYDRFGPRWPVVIGVSVAAYASFLLAGLTPGTPRFDVIMWTCIRNFGTGLAMMSVITSGLASLAPALTASASGMNNIMQRVSSSVAVAVFSSLGVAASAQLMSDRSALLDTGAQALPEVAAATERGPEGLMGLYQMLHRGVQTETYNNGFYIAALMSTAGILLALTLRSGPARRTTAQPTGPAGAPETRAEPAAVEA</sequence>
<evidence type="ECO:0000256" key="7">
    <source>
        <dbReference type="ARBA" id="ARBA00023136"/>
    </source>
</evidence>
<dbReference type="CDD" id="cd17503">
    <property type="entry name" value="MFS_LmrB_MDR_like"/>
    <property type="match status" value="1"/>
</dbReference>
<feature type="domain" description="Major facilitator superfamily (MFS) profile" evidence="10">
    <location>
        <begin position="15"/>
        <end position="496"/>
    </location>
</feature>
<feature type="transmembrane region" description="Helical" evidence="9">
    <location>
        <begin position="405"/>
        <end position="426"/>
    </location>
</feature>
<keyword evidence="5 9" id="KW-0812">Transmembrane</keyword>
<dbReference type="PROSITE" id="PS50850">
    <property type="entry name" value="MFS"/>
    <property type="match status" value="1"/>
</dbReference>
<dbReference type="PANTHER" id="PTHR42718:SF9">
    <property type="entry name" value="MAJOR FACILITATOR SUPERFAMILY MULTIDRUG TRANSPORTER MFSC"/>
    <property type="match status" value="1"/>
</dbReference>
<dbReference type="SUPFAM" id="SSF103473">
    <property type="entry name" value="MFS general substrate transporter"/>
    <property type="match status" value="1"/>
</dbReference>
<evidence type="ECO:0000256" key="9">
    <source>
        <dbReference type="SAM" id="Phobius"/>
    </source>
</evidence>
<keyword evidence="6 9" id="KW-1133">Transmembrane helix</keyword>
<dbReference type="InterPro" id="IPR020846">
    <property type="entry name" value="MFS_dom"/>
</dbReference>
<evidence type="ECO:0000256" key="3">
    <source>
        <dbReference type="ARBA" id="ARBA00022448"/>
    </source>
</evidence>
<keyword evidence="3" id="KW-0813">Transport</keyword>